<feature type="transmembrane region" description="Helical" evidence="2">
    <location>
        <begin position="33"/>
        <end position="53"/>
    </location>
</feature>
<gene>
    <name evidence="3" type="ORF">JF886_03245</name>
</gene>
<feature type="compositionally biased region" description="Basic residues" evidence="1">
    <location>
        <begin position="93"/>
        <end position="103"/>
    </location>
</feature>
<comment type="caution">
    <text evidence="3">The sequence shown here is derived from an EMBL/GenBank/DDBJ whole genome shotgun (WGS) entry which is preliminary data.</text>
</comment>
<keyword evidence="2" id="KW-0812">Transmembrane</keyword>
<dbReference type="EMBL" id="JAEKNS010000040">
    <property type="protein sequence ID" value="MBJ7593869.1"/>
    <property type="molecule type" value="Genomic_DNA"/>
</dbReference>
<evidence type="ECO:0000313" key="4">
    <source>
        <dbReference type="Proteomes" id="UP000606991"/>
    </source>
</evidence>
<reference evidence="3 4" key="1">
    <citation type="submission" date="2020-10" db="EMBL/GenBank/DDBJ databases">
        <title>Ca. Dormibacterota MAGs.</title>
        <authorList>
            <person name="Montgomery K."/>
        </authorList>
    </citation>
    <scope>NUCLEOTIDE SEQUENCE [LARGE SCALE GENOMIC DNA]</scope>
    <source>
        <strain evidence="3">SC8812_S17_18</strain>
    </source>
</reference>
<evidence type="ECO:0000313" key="3">
    <source>
        <dbReference type="EMBL" id="MBJ7593869.1"/>
    </source>
</evidence>
<keyword evidence="2" id="KW-1133">Transmembrane helix</keyword>
<proteinExistence type="predicted"/>
<evidence type="ECO:0000256" key="1">
    <source>
        <dbReference type="SAM" id="MobiDB-lite"/>
    </source>
</evidence>
<name>A0A934N533_9BACT</name>
<sequence length="140" mass="14640">MARPLTVASVAWSVAIASAITGLLLPSPQERVSLGLFAFAVAVGLSVAIVLIADGLRHRARHGAGVAGAQSPLGRLEYLPAVTTRTKLIRWRGGRSRVARRRTGTNAPGSLHLTGSAYPPRASSTRQPRTDAVEASPRAS</sequence>
<organism evidence="3 4">
    <name type="scientific">Candidatus Aeolococcus gillhamiae</name>
    <dbReference type="NCBI Taxonomy" id="3127015"/>
    <lineage>
        <taxon>Bacteria</taxon>
        <taxon>Bacillati</taxon>
        <taxon>Candidatus Dormiibacterota</taxon>
        <taxon>Candidatus Dormibacteria</taxon>
        <taxon>Candidatus Aeolococcales</taxon>
        <taxon>Candidatus Aeolococcaceae</taxon>
        <taxon>Candidatus Aeolococcus</taxon>
    </lineage>
</organism>
<accession>A0A934N533</accession>
<keyword evidence="2" id="KW-0472">Membrane</keyword>
<protein>
    <submittedName>
        <fullName evidence="3">Uncharacterized protein</fullName>
    </submittedName>
</protein>
<evidence type="ECO:0000256" key="2">
    <source>
        <dbReference type="SAM" id="Phobius"/>
    </source>
</evidence>
<dbReference type="RefSeq" id="WP_337309577.1">
    <property type="nucleotide sequence ID" value="NZ_JAEKNS010000040.1"/>
</dbReference>
<dbReference type="AlphaFoldDB" id="A0A934N533"/>
<dbReference type="Proteomes" id="UP000606991">
    <property type="component" value="Unassembled WGS sequence"/>
</dbReference>
<feature type="region of interest" description="Disordered" evidence="1">
    <location>
        <begin position="93"/>
        <end position="140"/>
    </location>
</feature>